<reference evidence="4" key="1">
    <citation type="submission" date="2016-11" db="UniProtKB">
        <authorList>
            <consortium name="WormBaseParasite"/>
        </authorList>
    </citation>
    <scope>IDENTIFICATION</scope>
</reference>
<dbReference type="PROSITE" id="PS50097">
    <property type="entry name" value="BTB"/>
    <property type="match status" value="2"/>
</dbReference>
<feature type="compositionally biased region" description="Basic and acidic residues" evidence="1">
    <location>
        <begin position="221"/>
        <end position="231"/>
    </location>
</feature>
<evidence type="ECO:0000313" key="4">
    <source>
        <dbReference type="WBParaSite" id="Csp11.Scaffold581.g4592.t1"/>
    </source>
</evidence>
<dbReference type="STRING" id="1561998.A0A1I7TCK9"/>
<dbReference type="Pfam" id="PF02214">
    <property type="entry name" value="BTB_2"/>
    <property type="match status" value="2"/>
</dbReference>
<keyword evidence="3" id="KW-1185">Reference proteome</keyword>
<organism evidence="3 4">
    <name type="scientific">Caenorhabditis tropicalis</name>
    <dbReference type="NCBI Taxonomy" id="1561998"/>
    <lineage>
        <taxon>Eukaryota</taxon>
        <taxon>Metazoa</taxon>
        <taxon>Ecdysozoa</taxon>
        <taxon>Nematoda</taxon>
        <taxon>Chromadorea</taxon>
        <taxon>Rhabditida</taxon>
        <taxon>Rhabditina</taxon>
        <taxon>Rhabditomorpha</taxon>
        <taxon>Rhabditoidea</taxon>
        <taxon>Rhabditidae</taxon>
        <taxon>Peloderinae</taxon>
        <taxon>Caenorhabditis</taxon>
    </lineage>
</organism>
<dbReference type="InterPro" id="IPR003131">
    <property type="entry name" value="T1-type_BTB"/>
</dbReference>
<protein>
    <submittedName>
        <fullName evidence="4">BTB domain-containing protein</fullName>
    </submittedName>
</protein>
<dbReference type="eggNOG" id="KOG2716">
    <property type="taxonomic scope" value="Eukaryota"/>
</dbReference>
<dbReference type="InterPro" id="IPR000210">
    <property type="entry name" value="BTB/POZ_dom"/>
</dbReference>
<evidence type="ECO:0000313" key="3">
    <source>
        <dbReference type="Proteomes" id="UP000095282"/>
    </source>
</evidence>
<proteinExistence type="predicted"/>
<dbReference type="WBParaSite" id="Csp11.Scaffold581.g4592.t1">
    <property type="protein sequence ID" value="Csp11.Scaffold581.g4592.t1"/>
    <property type="gene ID" value="Csp11.Scaffold581.g4592"/>
</dbReference>
<dbReference type="GO" id="GO:0051260">
    <property type="term" value="P:protein homooligomerization"/>
    <property type="evidence" value="ECO:0007669"/>
    <property type="project" value="InterPro"/>
</dbReference>
<dbReference type="Gene3D" id="3.30.710.10">
    <property type="entry name" value="Potassium Channel Kv1.1, Chain A"/>
    <property type="match status" value="2"/>
</dbReference>
<accession>A0A1I7TCK9</accession>
<dbReference type="SMART" id="SM00225">
    <property type="entry name" value="BTB"/>
    <property type="match status" value="2"/>
</dbReference>
<feature type="domain" description="BTB" evidence="2">
    <location>
        <begin position="437"/>
        <end position="505"/>
    </location>
</feature>
<evidence type="ECO:0000259" key="2">
    <source>
        <dbReference type="PROSITE" id="PS50097"/>
    </source>
</evidence>
<dbReference type="InterPro" id="IPR045068">
    <property type="entry name" value="BACURD1-3"/>
</dbReference>
<sequence length="543" mass="63953">MDPAVFRAYSVASSTRPEDVREVENQLAAEEQIYREKGGKSEDFLEEINRKFPLNEVSVVQLLEVAFQLSNTPISIRRCEQFLLVHSRRSFEEKMNLAFKYNLDRLKRELTKPVQEETQEEKAMRHLKQTVLPHYPFPEDDPETDRLLNLYSELKRERDKEVYVTTTDNHRIYIGRVGDEEYEKNYERYLEFVRNTNNVPRYFTPIVLQSNEPNFVSPGEPVRRDAPEPRENNSPAYDYVIDNISSDPSEYILDHDTWKKPEVEAECTVASSNFPFPIQQAIYNHGNSQIFNIPRKELTKYSRVFFQVKLMNVMGFRVSSTAKRNRIKGKLNIGGKIFQTTDETLMKSYSFFQFYFLMSNVLPYPEEIDGAICIDRPPKHFELILNYMRDGDILLPHSEVEIREIMREAEQYWMKDLYELCKKQLDNKTTTNNSINEIVKLDIGGTVFKTTKATLTRFDGMFKTMLENDILVKTQDSDVIFIDRSAKHFDLILNYMRDGDVDLPENCRELQEIIREAQYYLLPGLLDAYKNFLSENSYFFLKQ</sequence>
<evidence type="ECO:0000256" key="1">
    <source>
        <dbReference type="SAM" id="MobiDB-lite"/>
    </source>
</evidence>
<dbReference type="AlphaFoldDB" id="A0A1I7TCK9"/>
<dbReference type="PANTHER" id="PTHR11145">
    <property type="entry name" value="BTB/POZ DOMAIN-CONTAINING ADAPTER FOR CUL3-MEDIATED RHOA DEGRADATION PROTEIN FAMILY MEMBER"/>
    <property type="match status" value="1"/>
</dbReference>
<dbReference type="InterPro" id="IPR011333">
    <property type="entry name" value="SKP1/BTB/POZ_sf"/>
</dbReference>
<dbReference type="Proteomes" id="UP000095282">
    <property type="component" value="Unplaced"/>
</dbReference>
<dbReference type="PANTHER" id="PTHR11145:SF19">
    <property type="entry name" value="BTB DOMAIN-CONTAINING PROTEIN-RELATED"/>
    <property type="match status" value="1"/>
</dbReference>
<dbReference type="SUPFAM" id="SSF54695">
    <property type="entry name" value="POZ domain"/>
    <property type="match status" value="2"/>
</dbReference>
<dbReference type="CDD" id="cd18316">
    <property type="entry name" value="BTB_POZ_KCTD-like"/>
    <property type="match status" value="1"/>
</dbReference>
<name>A0A1I7TCK9_9PELO</name>
<feature type="domain" description="BTB" evidence="2">
    <location>
        <begin position="327"/>
        <end position="397"/>
    </location>
</feature>
<feature type="region of interest" description="Disordered" evidence="1">
    <location>
        <begin position="214"/>
        <end position="235"/>
    </location>
</feature>